<protein>
    <submittedName>
        <fullName evidence="1">Uncharacterized protein</fullName>
    </submittedName>
</protein>
<reference evidence="1 2" key="1">
    <citation type="submission" date="2013-09" db="EMBL/GenBank/DDBJ databases">
        <title>High correlation between genotypes and phenotypes of environmental bacteria Comamonas testosteroni strains.</title>
        <authorList>
            <person name="Liu L."/>
            <person name="Zhu W."/>
            <person name="Xia X."/>
            <person name="Xu B."/>
            <person name="Luo M."/>
            <person name="Wang G."/>
        </authorList>
    </citation>
    <scope>NUCLEOTIDE SEQUENCE [LARGE SCALE GENOMIC DNA]</scope>
    <source>
        <strain evidence="1 2">DF2</strain>
    </source>
</reference>
<evidence type="ECO:0000313" key="1">
    <source>
        <dbReference type="EMBL" id="KGH07498.1"/>
    </source>
</evidence>
<name>A0A0E3BTB5_9BURK</name>
<keyword evidence="2" id="KW-1185">Reference proteome</keyword>
<comment type="caution">
    <text evidence="1">The sequence shown here is derived from an EMBL/GenBank/DDBJ whole genome shotgun (WGS) entry which is preliminary data.</text>
</comment>
<sequence length="56" mass="6463">MFARWTMLSVPGMALQGMDPHQIAQSYAQWRCNFEKMSEQERPCLIPARERHGAVA</sequence>
<dbReference type="Proteomes" id="UP000029549">
    <property type="component" value="Unassembled WGS sequence"/>
</dbReference>
<accession>A0A0E3BTB5</accession>
<organism evidence="1 2">
    <name type="scientific">Comamonas thiooxydans</name>
    <dbReference type="NCBI Taxonomy" id="363952"/>
    <lineage>
        <taxon>Bacteria</taxon>
        <taxon>Pseudomonadati</taxon>
        <taxon>Pseudomonadota</taxon>
        <taxon>Betaproteobacteria</taxon>
        <taxon>Burkholderiales</taxon>
        <taxon>Comamonadaceae</taxon>
        <taxon>Comamonas</taxon>
    </lineage>
</organism>
<evidence type="ECO:0000313" key="2">
    <source>
        <dbReference type="Proteomes" id="UP000029549"/>
    </source>
</evidence>
<dbReference type="AlphaFoldDB" id="A0A0E3BTB5"/>
<proteinExistence type="predicted"/>
<dbReference type="EMBL" id="AWTP01000133">
    <property type="protein sequence ID" value="KGH07498.1"/>
    <property type="molecule type" value="Genomic_DNA"/>
</dbReference>
<gene>
    <name evidence="1" type="ORF">P608_20490</name>
</gene>